<dbReference type="GO" id="GO:0004984">
    <property type="term" value="F:olfactory receptor activity"/>
    <property type="evidence" value="ECO:0007669"/>
    <property type="project" value="InterPro"/>
</dbReference>
<keyword evidence="3 8" id="KW-1133">Transmembrane helix</keyword>
<comment type="caution">
    <text evidence="10">The sequence shown here is derived from an EMBL/GenBank/DDBJ whole genome shotgun (WGS) entry which is preliminary data.</text>
</comment>
<dbReference type="InterPro" id="IPR000832">
    <property type="entry name" value="GPCR_2_secretin-like"/>
</dbReference>
<dbReference type="PROSITE" id="PS50262">
    <property type="entry name" value="G_PROTEIN_RECEP_F1_2"/>
    <property type="match status" value="1"/>
</dbReference>
<keyword evidence="4" id="KW-0297">G-protein coupled receptor</keyword>
<evidence type="ECO:0000256" key="7">
    <source>
        <dbReference type="ARBA" id="ARBA00023224"/>
    </source>
</evidence>
<evidence type="ECO:0000256" key="8">
    <source>
        <dbReference type="SAM" id="Phobius"/>
    </source>
</evidence>
<dbReference type="InterPro" id="IPR000725">
    <property type="entry name" value="Olfact_rcpt"/>
</dbReference>
<evidence type="ECO:0000256" key="3">
    <source>
        <dbReference type="ARBA" id="ARBA00022989"/>
    </source>
</evidence>
<dbReference type="SUPFAM" id="SSF81321">
    <property type="entry name" value="Family A G protein-coupled receptor-like"/>
    <property type="match status" value="1"/>
</dbReference>
<dbReference type="GO" id="GO:0004930">
    <property type="term" value="F:G protein-coupled receptor activity"/>
    <property type="evidence" value="ECO:0007669"/>
    <property type="project" value="UniProtKB-KW"/>
</dbReference>
<evidence type="ECO:0000256" key="6">
    <source>
        <dbReference type="ARBA" id="ARBA00023170"/>
    </source>
</evidence>
<dbReference type="Pfam" id="PF13853">
    <property type="entry name" value="7tm_4"/>
    <property type="match status" value="1"/>
</dbReference>
<keyword evidence="5 8" id="KW-0472">Membrane</keyword>
<dbReference type="PANTHER" id="PTHR48001">
    <property type="entry name" value="OLFACTORY RECEPTOR"/>
    <property type="match status" value="1"/>
</dbReference>
<dbReference type="EMBL" id="CABDUW010003005">
    <property type="protein sequence ID" value="VTJ88549.1"/>
    <property type="molecule type" value="Genomic_DNA"/>
</dbReference>
<keyword evidence="7" id="KW-0807">Transducer</keyword>
<keyword evidence="2 8" id="KW-0812">Transmembrane</keyword>
<evidence type="ECO:0000256" key="2">
    <source>
        <dbReference type="ARBA" id="ARBA00022692"/>
    </source>
</evidence>
<protein>
    <recommendedName>
        <fullName evidence="9">G-protein coupled receptors family 1 profile domain-containing protein</fullName>
    </recommendedName>
</protein>
<keyword evidence="11" id="KW-1185">Reference proteome</keyword>
<evidence type="ECO:0000313" key="10">
    <source>
        <dbReference type="EMBL" id="VTJ88549.1"/>
    </source>
</evidence>
<dbReference type="AlphaFoldDB" id="A0A5E4D6U8"/>
<dbReference type="Proteomes" id="UP000335636">
    <property type="component" value="Unassembled WGS sequence"/>
</dbReference>
<dbReference type="InterPro" id="IPR017452">
    <property type="entry name" value="GPCR_Rhodpsn_7TM"/>
</dbReference>
<dbReference type="InterPro" id="IPR017983">
    <property type="entry name" value="GPCR_2_secretin-like_CS"/>
</dbReference>
<gene>
    <name evidence="10" type="ORF">MONAX_5E003243</name>
</gene>
<keyword evidence="6" id="KW-0675">Receptor</keyword>
<evidence type="ECO:0000313" key="11">
    <source>
        <dbReference type="Proteomes" id="UP000335636"/>
    </source>
</evidence>
<comment type="subcellular location">
    <subcellularLocation>
        <location evidence="1">Membrane</location>
        <topology evidence="1">Multi-pass membrane protein</topology>
    </subcellularLocation>
</comment>
<proteinExistence type="predicted"/>
<feature type="transmembrane region" description="Helical" evidence="8">
    <location>
        <begin position="98"/>
        <end position="119"/>
    </location>
</feature>
<evidence type="ECO:0000256" key="4">
    <source>
        <dbReference type="ARBA" id="ARBA00023040"/>
    </source>
</evidence>
<reference evidence="10" key="1">
    <citation type="submission" date="2019-04" db="EMBL/GenBank/DDBJ databases">
        <authorList>
            <person name="Alioto T."/>
            <person name="Alioto T."/>
        </authorList>
    </citation>
    <scope>NUCLEOTIDE SEQUENCE [LARGE SCALE GENOMIC DNA]</scope>
</reference>
<evidence type="ECO:0000256" key="1">
    <source>
        <dbReference type="ARBA" id="ARBA00004141"/>
    </source>
</evidence>
<sequence length="191" mass="21154">MAHLFILGCTWCLGVLQVGPMGPVMAYLFTIVNSLQGFFIFLVYCLLSQQVREQYRTWLKKIRKRTTEPEAYTLSSKAVSDASRPSTGLSEKPGIHSVLSGLFLSLYLVTIFGNLLIILATISDSHLHTPMYFLLSILSFSALCFTSTTVPKMLVNIQSQSKAITYAGCITQMSFFTVFALLDNGLLTVMA</sequence>
<accession>A0A5E4D6U8</accession>
<organism evidence="10 11">
    <name type="scientific">Marmota monax</name>
    <name type="common">Woodchuck</name>
    <dbReference type="NCBI Taxonomy" id="9995"/>
    <lineage>
        <taxon>Eukaryota</taxon>
        <taxon>Metazoa</taxon>
        <taxon>Chordata</taxon>
        <taxon>Craniata</taxon>
        <taxon>Vertebrata</taxon>
        <taxon>Euteleostomi</taxon>
        <taxon>Mammalia</taxon>
        <taxon>Eutheria</taxon>
        <taxon>Euarchontoglires</taxon>
        <taxon>Glires</taxon>
        <taxon>Rodentia</taxon>
        <taxon>Sciuromorpha</taxon>
        <taxon>Sciuridae</taxon>
        <taxon>Xerinae</taxon>
        <taxon>Marmotini</taxon>
        <taxon>Marmota</taxon>
    </lineage>
</organism>
<dbReference type="GO" id="GO:0016020">
    <property type="term" value="C:membrane"/>
    <property type="evidence" value="ECO:0007669"/>
    <property type="project" value="UniProtKB-SubCell"/>
</dbReference>
<dbReference type="PROSITE" id="PS00650">
    <property type="entry name" value="G_PROTEIN_RECEP_F2_2"/>
    <property type="match status" value="1"/>
</dbReference>
<dbReference type="Gene3D" id="1.20.1070.10">
    <property type="entry name" value="Rhodopsin 7-helix transmembrane proteins"/>
    <property type="match status" value="2"/>
</dbReference>
<feature type="transmembrane region" description="Helical" evidence="8">
    <location>
        <begin position="131"/>
        <end position="151"/>
    </location>
</feature>
<evidence type="ECO:0000256" key="5">
    <source>
        <dbReference type="ARBA" id="ARBA00023136"/>
    </source>
</evidence>
<feature type="domain" description="G-protein coupled receptors family 1 profile" evidence="9">
    <location>
        <begin position="113"/>
        <end position="191"/>
    </location>
</feature>
<dbReference type="Pfam" id="PF00002">
    <property type="entry name" value="7tm_2"/>
    <property type="match status" value="1"/>
</dbReference>
<feature type="transmembrane region" description="Helical" evidence="8">
    <location>
        <begin position="27"/>
        <end position="47"/>
    </location>
</feature>
<evidence type="ECO:0000259" key="9">
    <source>
        <dbReference type="PROSITE" id="PS50262"/>
    </source>
</evidence>
<name>A0A5E4D6U8_MARMO</name>
<feature type="transmembrane region" description="Helical" evidence="8">
    <location>
        <begin position="163"/>
        <end position="182"/>
    </location>
</feature>